<accession>A0A415BVB3</accession>
<dbReference type="RefSeq" id="WP_118289976.1">
    <property type="nucleotide sequence ID" value="NZ_QRLF01000004.1"/>
</dbReference>
<reference evidence="1 2" key="1">
    <citation type="submission" date="2018-08" db="EMBL/GenBank/DDBJ databases">
        <title>A genome reference for cultivated species of the human gut microbiota.</title>
        <authorList>
            <person name="Zou Y."/>
            <person name="Xue W."/>
            <person name="Luo G."/>
        </authorList>
    </citation>
    <scope>NUCLEOTIDE SEQUENCE [LARGE SCALE GENOMIC DNA]</scope>
    <source>
        <strain evidence="1 2">AM13-21</strain>
    </source>
</reference>
<gene>
    <name evidence="1" type="ORF">DW150_02925</name>
</gene>
<dbReference type="Proteomes" id="UP000285777">
    <property type="component" value="Unassembled WGS sequence"/>
</dbReference>
<comment type="caution">
    <text evidence="1">The sequence shown here is derived from an EMBL/GenBank/DDBJ whole genome shotgun (WGS) entry which is preliminary data.</text>
</comment>
<evidence type="ECO:0000313" key="2">
    <source>
        <dbReference type="Proteomes" id="UP000285777"/>
    </source>
</evidence>
<evidence type="ECO:0000313" key="1">
    <source>
        <dbReference type="EMBL" id="RHI95660.1"/>
    </source>
</evidence>
<sequence>MNASSVITIDLFNKLMGQETLNPLVGLADLSGDKLSEDLCMPCNFYALICRPDENGVQTTLRLVNPGEMFEIPAVFHRDTRGYTGVIFHPDLLCDTPLERHIDDYPTRCSCHGALTERERWTIAECLEKIDRELHHAIDRHSSTIIVSHIGLLLNYCTRFCDYKR</sequence>
<dbReference type="EMBL" id="QRLF01000004">
    <property type="protein sequence ID" value="RHI95660.1"/>
    <property type="molecule type" value="Genomic_DNA"/>
</dbReference>
<name>A0A415BVB3_PHOVU</name>
<dbReference type="AlphaFoldDB" id="A0A415BVB3"/>
<protein>
    <submittedName>
        <fullName evidence="1">Transcriptional regulator</fullName>
    </submittedName>
</protein>
<organism evidence="1 2">
    <name type="scientific">Phocaeicola vulgatus</name>
    <name type="common">Bacteroides vulgatus</name>
    <dbReference type="NCBI Taxonomy" id="821"/>
    <lineage>
        <taxon>Bacteria</taxon>
        <taxon>Pseudomonadati</taxon>
        <taxon>Bacteroidota</taxon>
        <taxon>Bacteroidia</taxon>
        <taxon>Bacteroidales</taxon>
        <taxon>Bacteroidaceae</taxon>
        <taxon>Phocaeicola</taxon>
    </lineage>
</organism>
<proteinExistence type="predicted"/>